<keyword evidence="7" id="KW-0472">Membrane</keyword>
<evidence type="ECO:0000256" key="4">
    <source>
        <dbReference type="ARBA" id="ARBA00023004"/>
    </source>
</evidence>
<keyword evidence="7" id="KW-1133">Transmembrane helix</keyword>
<name>A0ABP9YW22_9FUNG</name>
<keyword evidence="2 6" id="KW-0479">Metal-binding</keyword>
<keyword evidence="4 6" id="KW-0408">Iron</keyword>
<keyword evidence="5 6" id="KW-0503">Monooxygenase</keyword>
<dbReference type="Proteomes" id="UP001473302">
    <property type="component" value="Unassembled WGS sequence"/>
</dbReference>
<evidence type="ECO:0000313" key="9">
    <source>
        <dbReference type="Proteomes" id="UP001473302"/>
    </source>
</evidence>
<evidence type="ECO:0000313" key="8">
    <source>
        <dbReference type="EMBL" id="GAA5811057.1"/>
    </source>
</evidence>
<dbReference type="SUPFAM" id="SSF48264">
    <property type="entry name" value="Cytochrome P450"/>
    <property type="match status" value="1"/>
</dbReference>
<dbReference type="Pfam" id="PF00067">
    <property type="entry name" value="p450"/>
    <property type="match status" value="1"/>
</dbReference>
<evidence type="ECO:0000256" key="6">
    <source>
        <dbReference type="RuleBase" id="RU000461"/>
    </source>
</evidence>
<comment type="caution">
    <text evidence="8">The sequence shown here is derived from an EMBL/GenBank/DDBJ whole genome shotgun (WGS) entry which is preliminary data.</text>
</comment>
<dbReference type="PROSITE" id="PS00086">
    <property type="entry name" value="CYTOCHROME_P450"/>
    <property type="match status" value="1"/>
</dbReference>
<evidence type="ECO:0000256" key="7">
    <source>
        <dbReference type="SAM" id="Phobius"/>
    </source>
</evidence>
<protein>
    <recommendedName>
        <fullName evidence="10">Cytochrome P450</fullName>
    </recommendedName>
</protein>
<evidence type="ECO:0008006" key="10">
    <source>
        <dbReference type="Google" id="ProtNLM"/>
    </source>
</evidence>
<keyword evidence="3 6" id="KW-0560">Oxidoreductase</keyword>
<evidence type="ECO:0000256" key="5">
    <source>
        <dbReference type="ARBA" id="ARBA00023033"/>
    </source>
</evidence>
<dbReference type="Gene3D" id="1.10.630.10">
    <property type="entry name" value="Cytochrome P450"/>
    <property type="match status" value="1"/>
</dbReference>
<dbReference type="PRINTS" id="PR00463">
    <property type="entry name" value="EP450I"/>
</dbReference>
<evidence type="ECO:0000256" key="2">
    <source>
        <dbReference type="ARBA" id="ARBA00022723"/>
    </source>
</evidence>
<reference evidence="8 9" key="1">
    <citation type="submission" date="2024-04" db="EMBL/GenBank/DDBJ databases">
        <title>genome sequences of Mucor flavus KT1a and Helicostylum pulchrum KT1b strains isolated from the surface of a dry-aged beef.</title>
        <authorList>
            <person name="Toyotome T."/>
            <person name="Hosono M."/>
            <person name="Torimaru M."/>
            <person name="Fukuda K."/>
            <person name="Mikami N."/>
        </authorList>
    </citation>
    <scope>NUCLEOTIDE SEQUENCE [LARGE SCALE GENOMIC DNA]</scope>
    <source>
        <strain evidence="8 9">KT1a</strain>
    </source>
</reference>
<dbReference type="CDD" id="cd00302">
    <property type="entry name" value="cytochrome_P450"/>
    <property type="match status" value="1"/>
</dbReference>
<dbReference type="EMBL" id="BAABUK010000009">
    <property type="protein sequence ID" value="GAA5811057.1"/>
    <property type="molecule type" value="Genomic_DNA"/>
</dbReference>
<sequence>MGSVVSYIVTIAFTYILTQIGQSLIWVNKKPDGTPKSPWAPSPHGLPWITNGYEIFNQDTYHALTRWSKEVGDFFSVKIGRKQITVLNNVKLVHECLIEKEQFNSSKTPSDTQEKMVTDHCKTVFTASFSTYWARLRRAIYIVVGPLYFAQFMDHFKSQAKKLSFGIGESLREDKTLSAKQLRQLVEMVAMDTALTMVLGDTDKVPRDPESMLMIIQKGRELEVKQTGKYNRIGQFFPSFNSFLDVAHLFTMDSSMMKARNSILEIFLPWFDPTFENREQFKHSDEKIQAIAKSLLYIEPSKNDPEPVQLTKDEVLVNLVHITFHAYTYLTSTIFTLVQRLATEPELQQELLQELETEDQSLALAFVRESLRVDTPQRLLAYSPRADYELVVDEKPYRIDEASEIVVNVDALHNNNEYYPNAETFDPKRYLKSEKKMTTLLEFGQTGRKIVKDNLAFGAGRRACLGSKASEALLVTVLYQLVKGYQLKGGNVKEKIEVATNVWSWTGRTETKGTVIEFIKR</sequence>
<dbReference type="PANTHER" id="PTHR24303">
    <property type="entry name" value="HEME-BINDING MONOOXYGENASE FAMILY"/>
    <property type="match status" value="1"/>
</dbReference>
<dbReference type="InterPro" id="IPR002401">
    <property type="entry name" value="Cyt_P450_E_grp-I"/>
</dbReference>
<dbReference type="InterPro" id="IPR017972">
    <property type="entry name" value="Cyt_P450_CS"/>
</dbReference>
<organism evidence="8 9">
    <name type="scientific">Mucor flavus</name>
    <dbReference type="NCBI Taxonomy" id="439312"/>
    <lineage>
        <taxon>Eukaryota</taxon>
        <taxon>Fungi</taxon>
        <taxon>Fungi incertae sedis</taxon>
        <taxon>Mucoromycota</taxon>
        <taxon>Mucoromycotina</taxon>
        <taxon>Mucoromycetes</taxon>
        <taxon>Mucorales</taxon>
        <taxon>Mucorineae</taxon>
        <taxon>Mucoraceae</taxon>
        <taxon>Mucor</taxon>
    </lineage>
</organism>
<accession>A0ABP9YW22</accession>
<gene>
    <name evidence="8" type="ORF">MFLAVUS_004486</name>
</gene>
<evidence type="ECO:0000256" key="3">
    <source>
        <dbReference type="ARBA" id="ARBA00023002"/>
    </source>
</evidence>
<keyword evidence="7" id="KW-0812">Transmembrane</keyword>
<keyword evidence="6" id="KW-0349">Heme</keyword>
<evidence type="ECO:0000256" key="1">
    <source>
        <dbReference type="ARBA" id="ARBA00001971"/>
    </source>
</evidence>
<dbReference type="InterPro" id="IPR001128">
    <property type="entry name" value="Cyt_P450"/>
</dbReference>
<comment type="similarity">
    <text evidence="6">Belongs to the cytochrome P450 family.</text>
</comment>
<dbReference type="PANTHER" id="PTHR24303:SF31">
    <property type="entry name" value="CYTOCHROME P450 307A1-RELATED"/>
    <property type="match status" value="1"/>
</dbReference>
<feature type="transmembrane region" description="Helical" evidence="7">
    <location>
        <begin position="6"/>
        <end position="27"/>
    </location>
</feature>
<keyword evidence="9" id="KW-1185">Reference proteome</keyword>
<dbReference type="InterPro" id="IPR036396">
    <property type="entry name" value="Cyt_P450_sf"/>
</dbReference>
<comment type="cofactor">
    <cofactor evidence="1">
        <name>heme</name>
        <dbReference type="ChEBI" id="CHEBI:30413"/>
    </cofactor>
</comment>
<proteinExistence type="inferred from homology"/>